<dbReference type="AlphaFoldDB" id="A0ABD6EVH9"/>
<keyword evidence="3" id="KW-1185">Reference proteome</keyword>
<name>A0ABD6EVH9_9BILA</name>
<protein>
    <submittedName>
        <fullName evidence="2">Uncharacterized protein</fullName>
    </submittedName>
</protein>
<reference evidence="2 3" key="1">
    <citation type="submission" date="2024-08" db="EMBL/GenBank/DDBJ databases">
        <title>Gnathostoma spinigerum genome.</title>
        <authorList>
            <person name="Gonzalez-Bertolin B."/>
            <person name="Monzon S."/>
            <person name="Zaballos A."/>
            <person name="Jimenez P."/>
            <person name="Dekumyoy P."/>
            <person name="Varona S."/>
            <person name="Cuesta I."/>
            <person name="Sumanam S."/>
            <person name="Adisakwattana P."/>
            <person name="Gasser R.B."/>
            <person name="Hernandez-Gonzalez A."/>
            <person name="Young N.D."/>
            <person name="Perteguer M.J."/>
        </authorList>
    </citation>
    <scope>NUCLEOTIDE SEQUENCE [LARGE SCALE GENOMIC DNA]</scope>
    <source>
        <strain evidence="2">AL3</strain>
        <tissue evidence="2">Liver</tissue>
    </source>
</reference>
<feature type="signal peptide" evidence="1">
    <location>
        <begin position="1"/>
        <end position="17"/>
    </location>
</feature>
<gene>
    <name evidence="2" type="ORF">AB6A40_007396</name>
</gene>
<evidence type="ECO:0000313" key="3">
    <source>
        <dbReference type="Proteomes" id="UP001608902"/>
    </source>
</evidence>
<keyword evidence="1" id="KW-0732">Signal</keyword>
<organism evidence="2 3">
    <name type="scientific">Gnathostoma spinigerum</name>
    <dbReference type="NCBI Taxonomy" id="75299"/>
    <lineage>
        <taxon>Eukaryota</taxon>
        <taxon>Metazoa</taxon>
        <taxon>Ecdysozoa</taxon>
        <taxon>Nematoda</taxon>
        <taxon>Chromadorea</taxon>
        <taxon>Rhabditida</taxon>
        <taxon>Spirurina</taxon>
        <taxon>Gnathostomatomorpha</taxon>
        <taxon>Gnathostomatoidea</taxon>
        <taxon>Gnathostomatidae</taxon>
        <taxon>Gnathostoma</taxon>
    </lineage>
</organism>
<comment type="caution">
    <text evidence="2">The sequence shown here is derived from an EMBL/GenBank/DDBJ whole genome shotgun (WGS) entry which is preliminary data.</text>
</comment>
<evidence type="ECO:0000256" key="1">
    <source>
        <dbReference type="SAM" id="SignalP"/>
    </source>
</evidence>
<accession>A0ABD6EVH9</accession>
<proteinExistence type="predicted"/>
<sequence>MVVFSLLAMVLFKASTAAGVSCFEEYTECLKAVQDGAIQLDSIKTQNVDKYCSDMKTVVIPCLAKSVRGITIYSSVTHSIAFACSVHCLFSLLFSTLSLKN</sequence>
<evidence type="ECO:0000313" key="2">
    <source>
        <dbReference type="EMBL" id="MFH4980687.1"/>
    </source>
</evidence>
<dbReference type="EMBL" id="JBGFUD010005930">
    <property type="protein sequence ID" value="MFH4980687.1"/>
    <property type="molecule type" value="Genomic_DNA"/>
</dbReference>
<feature type="chain" id="PRO_5044840358" evidence="1">
    <location>
        <begin position="18"/>
        <end position="101"/>
    </location>
</feature>
<dbReference type="Proteomes" id="UP001608902">
    <property type="component" value="Unassembled WGS sequence"/>
</dbReference>